<dbReference type="NCBIfam" id="NF006828">
    <property type="entry name" value="PRK09350.1"/>
    <property type="match status" value="1"/>
</dbReference>
<accession>A0A918JIG7</accession>
<evidence type="ECO:0000313" key="7">
    <source>
        <dbReference type="EMBL" id="GGW80250.1"/>
    </source>
</evidence>
<dbReference type="RefSeq" id="WP_189404256.1">
    <property type="nucleotide sequence ID" value="NZ_BMXP01000002.1"/>
</dbReference>
<evidence type="ECO:0000256" key="2">
    <source>
        <dbReference type="ARBA" id="ARBA00022598"/>
    </source>
</evidence>
<feature type="domain" description="Aminoacyl-transfer RNA synthetases class-II family profile" evidence="6">
    <location>
        <begin position="21"/>
        <end position="320"/>
    </location>
</feature>
<protein>
    <submittedName>
        <fullName evidence="7">Elongation factor P--(R)-beta-lysine ligase</fullName>
    </submittedName>
</protein>
<evidence type="ECO:0000259" key="6">
    <source>
        <dbReference type="PROSITE" id="PS50862"/>
    </source>
</evidence>
<dbReference type="GO" id="GO:0005524">
    <property type="term" value="F:ATP binding"/>
    <property type="evidence" value="ECO:0007669"/>
    <property type="project" value="UniProtKB-KW"/>
</dbReference>
<dbReference type="InterPro" id="IPR018149">
    <property type="entry name" value="Lys-tRNA-synth_II_C"/>
</dbReference>
<keyword evidence="3" id="KW-0547">Nucleotide-binding</keyword>
<reference evidence="7" key="1">
    <citation type="journal article" date="2014" name="Int. J. Syst. Evol. Microbiol.">
        <title>Complete genome sequence of Corynebacterium casei LMG S-19264T (=DSM 44701T), isolated from a smear-ripened cheese.</title>
        <authorList>
            <consortium name="US DOE Joint Genome Institute (JGI-PGF)"/>
            <person name="Walter F."/>
            <person name="Albersmeier A."/>
            <person name="Kalinowski J."/>
            <person name="Ruckert C."/>
        </authorList>
    </citation>
    <scope>NUCLEOTIDE SEQUENCE</scope>
    <source>
        <strain evidence="7">KCTC 22164</strain>
    </source>
</reference>
<dbReference type="InterPro" id="IPR045864">
    <property type="entry name" value="aa-tRNA-synth_II/BPL/LPL"/>
</dbReference>
<dbReference type="GO" id="GO:0003746">
    <property type="term" value="F:translation elongation factor activity"/>
    <property type="evidence" value="ECO:0007669"/>
    <property type="project" value="UniProtKB-KW"/>
</dbReference>
<dbReference type="PANTHER" id="PTHR42918">
    <property type="entry name" value="LYSYL-TRNA SYNTHETASE"/>
    <property type="match status" value="1"/>
</dbReference>
<dbReference type="GO" id="GO:0000049">
    <property type="term" value="F:tRNA binding"/>
    <property type="evidence" value="ECO:0007669"/>
    <property type="project" value="TreeGrafter"/>
</dbReference>
<dbReference type="NCBIfam" id="TIGR00462">
    <property type="entry name" value="genX"/>
    <property type="match status" value="1"/>
</dbReference>
<keyword evidence="8" id="KW-1185">Reference proteome</keyword>
<dbReference type="SUPFAM" id="SSF55681">
    <property type="entry name" value="Class II aaRS and biotin synthetases"/>
    <property type="match status" value="1"/>
</dbReference>
<gene>
    <name evidence="7" type="primary">epmA</name>
    <name evidence="7" type="ORF">GCM10007391_11390</name>
</gene>
<dbReference type="InterPro" id="IPR004525">
    <property type="entry name" value="EpmA"/>
</dbReference>
<dbReference type="FunFam" id="3.30.930.10:FF:000017">
    <property type="entry name" value="Elongation factor P--(R)-beta-lysine ligase"/>
    <property type="match status" value="1"/>
</dbReference>
<keyword evidence="2 7" id="KW-0436">Ligase</keyword>
<evidence type="ECO:0000256" key="5">
    <source>
        <dbReference type="ARBA" id="ARBA00052794"/>
    </source>
</evidence>
<dbReference type="InterPro" id="IPR004364">
    <property type="entry name" value="Aa-tRNA-synt_II"/>
</dbReference>
<reference evidence="7" key="2">
    <citation type="submission" date="2020-09" db="EMBL/GenBank/DDBJ databases">
        <authorList>
            <person name="Sun Q."/>
            <person name="Kim S."/>
        </authorList>
    </citation>
    <scope>NUCLEOTIDE SEQUENCE</scope>
    <source>
        <strain evidence="7">KCTC 22164</strain>
    </source>
</reference>
<keyword evidence="4" id="KW-0067">ATP-binding</keyword>
<comment type="catalytic activity">
    <reaction evidence="5">
        <text>D-beta-lysine + L-lysyl-[protein] + ATP = N(6)-((3R)-3,6-diaminohexanoyl)-L-lysyl-[protein] + AMP + diphosphate + H(+)</text>
        <dbReference type="Rhea" id="RHEA:83435"/>
        <dbReference type="Rhea" id="RHEA-COMP:9752"/>
        <dbReference type="Rhea" id="RHEA-COMP:20131"/>
        <dbReference type="ChEBI" id="CHEBI:15378"/>
        <dbReference type="ChEBI" id="CHEBI:29969"/>
        <dbReference type="ChEBI" id="CHEBI:30616"/>
        <dbReference type="ChEBI" id="CHEBI:33019"/>
        <dbReference type="ChEBI" id="CHEBI:84138"/>
        <dbReference type="ChEBI" id="CHEBI:156053"/>
        <dbReference type="ChEBI" id="CHEBI:456215"/>
    </reaction>
    <physiologicalReaction direction="left-to-right" evidence="5">
        <dbReference type="Rhea" id="RHEA:83436"/>
    </physiologicalReaction>
</comment>
<dbReference type="PRINTS" id="PR00982">
    <property type="entry name" value="TRNASYNTHLYS"/>
</dbReference>
<keyword evidence="7" id="KW-0251">Elongation factor</keyword>
<dbReference type="EMBL" id="BMXP01000002">
    <property type="protein sequence ID" value="GGW80250.1"/>
    <property type="molecule type" value="Genomic_DNA"/>
</dbReference>
<keyword evidence="7" id="KW-0648">Protein biosynthesis</keyword>
<name>A0A918JIG7_9ALTE</name>
<dbReference type="GO" id="GO:0004824">
    <property type="term" value="F:lysine-tRNA ligase activity"/>
    <property type="evidence" value="ECO:0007669"/>
    <property type="project" value="InterPro"/>
</dbReference>
<dbReference type="AlphaFoldDB" id="A0A918JIG7"/>
<evidence type="ECO:0000313" key="8">
    <source>
        <dbReference type="Proteomes" id="UP000631300"/>
    </source>
</evidence>
<evidence type="ECO:0000256" key="3">
    <source>
        <dbReference type="ARBA" id="ARBA00022741"/>
    </source>
</evidence>
<dbReference type="PROSITE" id="PS50862">
    <property type="entry name" value="AA_TRNA_LIGASE_II"/>
    <property type="match status" value="1"/>
</dbReference>
<dbReference type="GO" id="GO:0006430">
    <property type="term" value="P:lysyl-tRNA aminoacylation"/>
    <property type="evidence" value="ECO:0007669"/>
    <property type="project" value="InterPro"/>
</dbReference>
<evidence type="ECO:0000256" key="1">
    <source>
        <dbReference type="ARBA" id="ARBA00011738"/>
    </source>
</evidence>
<dbReference type="Pfam" id="PF00152">
    <property type="entry name" value="tRNA-synt_2"/>
    <property type="match status" value="1"/>
</dbReference>
<dbReference type="InterPro" id="IPR006195">
    <property type="entry name" value="aa-tRNA-synth_II"/>
</dbReference>
<dbReference type="GO" id="GO:0005829">
    <property type="term" value="C:cytosol"/>
    <property type="evidence" value="ECO:0007669"/>
    <property type="project" value="TreeGrafter"/>
</dbReference>
<evidence type="ECO:0000256" key="4">
    <source>
        <dbReference type="ARBA" id="ARBA00022840"/>
    </source>
</evidence>
<dbReference type="Gene3D" id="3.30.930.10">
    <property type="entry name" value="Bira Bifunctional Protein, Domain 2"/>
    <property type="match status" value="1"/>
</dbReference>
<comment type="caution">
    <text evidence="7">The sequence shown here is derived from an EMBL/GenBank/DDBJ whole genome shotgun (WGS) entry which is preliminary data.</text>
</comment>
<sequence length="324" mass="36214">MTDSTWQPTSSHQARLARATLLRRVRQFFDERDVLEVETPLLSHGTVTDVYLDAFATQFDGGGGQPATPLFLQTSPEYAMKRLLCAQSGPIYQICKAFRHEGEGRWHNPEFTMLEWYRPGFDHQALMDEVDALLQVCLDTPGATRHAYQALFLHYLNIDPLTADKSVLIDALDRHSIDIDSPQSLSTDSLLQLLFGAVIEPQIGHNAPAFVYGFPASQAALARLNSDDPRTADRFELYYQGAELANGFFELSDASEQQQRFRQDNAQRNTLNLPERPVDHHLLDALKSGLPSCAGVALGLDRLLMIQLGASHIHDVLNFPLSRA</sequence>
<dbReference type="Proteomes" id="UP000631300">
    <property type="component" value="Unassembled WGS sequence"/>
</dbReference>
<proteinExistence type="predicted"/>
<dbReference type="PANTHER" id="PTHR42918:SF6">
    <property type="entry name" value="ELONGATION FACTOR P--(R)-BETA-LYSINE LIGASE"/>
    <property type="match status" value="1"/>
</dbReference>
<organism evidence="7 8">
    <name type="scientific">Alteromonas halophila</name>
    <dbReference type="NCBI Taxonomy" id="516698"/>
    <lineage>
        <taxon>Bacteria</taxon>
        <taxon>Pseudomonadati</taxon>
        <taxon>Pseudomonadota</taxon>
        <taxon>Gammaproteobacteria</taxon>
        <taxon>Alteromonadales</taxon>
        <taxon>Alteromonadaceae</taxon>
        <taxon>Alteromonas/Salinimonas group</taxon>
        <taxon>Alteromonas</taxon>
    </lineage>
</organism>
<comment type="subunit">
    <text evidence="1">Homodimer.</text>
</comment>